<keyword evidence="2" id="KW-1185">Reference proteome</keyword>
<evidence type="ECO:0000313" key="2">
    <source>
        <dbReference type="Proteomes" id="UP000830768"/>
    </source>
</evidence>
<gene>
    <name evidence="1" type="ORF">LCI18_008067</name>
</gene>
<dbReference type="EMBL" id="CP090035">
    <property type="protein sequence ID" value="UPK97132.1"/>
    <property type="molecule type" value="Genomic_DNA"/>
</dbReference>
<accession>A0ACD3Z7Q9</accession>
<protein>
    <submittedName>
        <fullName evidence="1">Uncharacterized protein</fullName>
    </submittedName>
</protein>
<proteinExistence type="predicted"/>
<evidence type="ECO:0000313" key="1">
    <source>
        <dbReference type="EMBL" id="UPK97132.1"/>
    </source>
</evidence>
<organism evidence="1 2">
    <name type="scientific">Fusarium solani subsp. cucurbitae</name>
    <name type="common">Neocosmosporum cucurbitae</name>
    <dbReference type="NCBI Taxonomy" id="2747967"/>
    <lineage>
        <taxon>Eukaryota</taxon>
        <taxon>Fungi</taxon>
        <taxon>Dikarya</taxon>
        <taxon>Ascomycota</taxon>
        <taxon>Pezizomycotina</taxon>
        <taxon>Sordariomycetes</taxon>
        <taxon>Hypocreomycetidae</taxon>
        <taxon>Hypocreales</taxon>
        <taxon>Nectriaceae</taxon>
        <taxon>Fusarium</taxon>
        <taxon>Fusarium solani species complex</taxon>
    </lineage>
</organism>
<name>A0ACD3Z7Q9_FUSSC</name>
<reference evidence="1" key="1">
    <citation type="submission" date="2021-11" db="EMBL/GenBank/DDBJ databases">
        <title>Fusarium solani-melongenae Genome sequencing and assembly.</title>
        <authorList>
            <person name="Xie S."/>
            <person name="Huang L."/>
            <person name="Zhang X."/>
        </authorList>
    </citation>
    <scope>NUCLEOTIDE SEQUENCE</scope>
    <source>
        <strain evidence="1">CRI 24-3</strain>
    </source>
</reference>
<sequence>MGKPLFINFTVMNTPSHLTHGTWRKPGSRSTEYNTLDLWVDIANLAEKNKIDAIFFADVIGLWESQSGDWGKMARLAVQFPVSEPAVLLSAMAHATKNVGFMYTTSIFAANPFNFARTISTLDHVTNGRIAWNVVTGASKNGARSQGLPDIKDHDQRYAIADEYIDVTYKLWESSWDPEAVVKNPGSGPRDGSFAYADPAKVHKIHHKGERYSCEGPHLVEPSPQRVPVIVQAGSSGAGTVFAGKHAEAVFTIAGTVECAKKRYDAVLVAAEKQGRRKEDIHFIEGITVIVAETDEAARAKEAEYESWVSDEAHALMYGGATGVDLSTVDPEMPLDELIKIMPGMHGVVSLVSSAIKDRKPIVRDLLHNSAKGYRVVGSPTTVADRLEEFVAAGATGFNILTMGIPDTFEDFCKFVAPELRKRGLMREEYTPGTLREKMFPGAGPWVNERHAAHSYRYRFKDDGAVKID</sequence>
<dbReference type="Proteomes" id="UP000830768">
    <property type="component" value="Chromosome 6"/>
</dbReference>